<dbReference type="AlphaFoldDB" id="X1IBK6"/>
<gene>
    <name evidence="2" type="ORF">S03H2_34394</name>
    <name evidence="3" type="ORF">S03H2_54013</name>
</gene>
<feature type="domain" description="4Fe-4S ferredoxin-type" evidence="1">
    <location>
        <begin position="33"/>
        <end position="63"/>
    </location>
</feature>
<evidence type="ECO:0000313" key="3">
    <source>
        <dbReference type="EMBL" id="GAH63469.1"/>
    </source>
</evidence>
<evidence type="ECO:0000313" key="2">
    <source>
        <dbReference type="EMBL" id="GAH55371.1"/>
    </source>
</evidence>
<dbReference type="Gene3D" id="3.30.70.20">
    <property type="match status" value="1"/>
</dbReference>
<sequence>MCEQCLAENGNFCPQNLFYKDIVKKVGREELGIRFKFTEIAKCQGCFKCELSCPEGAIKPIKYEFQQFVS</sequence>
<organism evidence="3">
    <name type="scientific">marine sediment metagenome</name>
    <dbReference type="NCBI Taxonomy" id="412755"/>
    <lineage>
        <taxon>unclassified sequences</taxon>
        <taxon>metagenomes</taxon>
        <taxon>ecological metagenomes</taxon>
    </lineage>
</organism>
<comment type="caution">
    <text evidence="3">The sequence shown here is derived from an EMBL/GenBank/DDBJ whole genome shotgun (WGS) entry which is preliminary data.</text>
</comment>
<dbReference type="EMBL" id="BARU01020984">
    <property type="protein sequence ID" value="GAH55371.1"/>
    <property type="molecule type" value="Genomic_DNA"/>
</dbReference>
<dbReference type="PROSITE" id="PS00198">
    <property type="entry name" value="4FE4S_FER_1"/>
    <property type="match status" value="1"/>
</dbReference>
<dbReference type="InterPro" id="IPR017896">
    <property type="entry name" value="4Fe4S_Fe-S-bd"/>
</dbReference>
<dbReference type="SUPFAM" id="SSF54862">
    <property type="entry name" value="4Fe-4S ferredoxins"/>
    <property type="match status" value="1"/>
</dbReference>
<reference evidence="3" key="1">
    <citation type="journal article" date="2014" name="Front. Microbiol.">
        <title>High frequency of phylogenetically diverse reductive dehalogenase-homologous genes in deep subseafloor sedimentary metagenomes.</title>
        <authorList>
            <person name="Kawai M."/>
            <person name="Futagami T."/>
            <person name="Toyoda A."/>
            <person name="Takaki Y."/>
            <person name="Nishi S."/>
            <person name="Hori S."/>
            <person name="Arai W."/>
            <person name="Tsubouchi T."/>
            <person name="Morono Y."/>
            <person name="Uchiyama I."/>
            <person name="Ito T."/>
            <person name="Fujiyama A."/>
            <person name="Inagaki F."/>
            <person name="Takami H."/>
        </authorList>
    </citation>
    <scope>NUCLEOTIDE SEQUENCE</scope>
    <source>
        <strain evidence="3">Expedition CK06-06</strain>
    </source>
</reference>
<protein>
    <recommendedName>
        <fullName evidence="1">4Fe-4S ferredoxin-type domain-containing protein</fullName>
    </recommendedName>
</protein>
<dbReference type="InterPro" id="IPR017900">
    <property type="entry name" value="4Fe4S_Fe_S_CS"/>
</dbReference>
<dbReference type="EMBL" id="BARU01034406">
    <property type="protein sequence ID" value="GAH63469.1"/>
    <property type="molecule type" value="Genomic_DNA"/>
</dbReference>
<name>X1IBK6_9ZZZZ</name>
<evidence type="ECO:0000259" key="1">
    <source>
        <dbReference type="PROSITE" id="PS51379"/>
    </source>
</evidence>
<accession>X1IBK6</accession>
<dbReference type="PROSITE" id="PS51379">
    <property type="entry name" value="4FE4S_FER_2"/>
    <property type="match status" value="1"/>
</dbReference>
<proteinExistence type="predicted"/>